<dbReference type="InParanoid" id="A0A401GIB3"/>
<dbReference type="InterPro" id="IPR007304">
    <property type="entry name" value="TAP46-like"/>
</dbReference>
<dbReference type="AlphaFoldDB" id="A0A401GIB3"/>
<dbReference type="Gene3D" id="1.25.40.540">
    <property type="entry name" value="TAP42-like family"/>
    <property type="match status" value="1"/>
</dbReference>
<name>A0A401GIB3_9APHY</name>
<evidence type="ECO:0000313" key="3">
    <source>
        <dbReference type="Proteomes" id="UP000287166"/>
    </source>
</evidence>
<dbReference type="EMBL" id="BFAD01000004">
    <property type="protein sequence ID" value="GBE81898.1"/>
    <property type="molecule type" value="Genomic_DNA"/>
</dbReference>
<dbReference type="FunCoup" id="A0A401GIB3">
    <property type="interactions" value="405"/>
</dbReference>
<feature type="region of interest" description="Disordered" evidence="1">
    <location>
        <begin position="229"/>
        <end position="279"/>
    </location>
</feature>
<evidence type="ECO:0000313" key="2">
    <source>
        <dbReference type="EMBL" id="GBE81898.1"/>
    </source>
</evidence>
<dbReference type="GO" id="GO:0009966">
    <property type="term" value="P:regulation of signal transduction"/>
    <property type="evidence" value="ECO:0007669"/>
    <property type="project" value="InterPro"/>
</dbReference>
<dbReference type="GO" id="GO:0035303">
    <property type="term" value="P:regulation of dephosphorylation"/>
    <property type="evidence" value="ECO:0007669"/>
    <property type="project" value="TreeGrafter"/>
</dbReference>
<dbReference type="GeneID" id="38778815"/>
<proteinExistence type="predicted"/>
<dbReference type="GO" id="GO:0005829">
    <property type="term" value="C:cytosol"/>
    <property type="evidence" value="ECO:0007669"/>
    <property type="project" value="TreeGrafter"/>
</dbReference>
<comment type="caution">
    <text evidence="2">The sequence shown here is derived from an EMBL/GenBank/DDBJ whole genome shotgun (WGS) entry which is preliminary data.</text>
</comment>
<reference evidence="2 3" key="1">
    <citation type="journal article" date="2018" name="Sci. Rep.">
        <title>Genome sequence of the cauliflower mushroom Sparassis crispa (Hanabiratake) and its association with beneficial usage.</title>
        <authorList>
            <person name="Kiyama R."/>
            <person name="Furutani Y."/>
            <person name="Kawaguchi K."/>
            <person name="Nakanishi T."/>
        </authorList>
    </citation>
    <scope>NUCLEOTIDE SEQUENCE [LARGE SCALE GENOMIC DNA]</scope>
</reference>
<dbReference type="Proteomes" id="UP000287166">
    <property type="component" value="Unassembled WGS sequence"/>
</dbReference>
<evidence type="ECO:0000256" key="1">
    <source>
        <dbReference type="SAM" id="MobiDB-lite"/>
    </source>
</evidence>
<keyword evidence="3" id="KW-1185">Reference proteome</keyword>
<dbReference type="Pfam" id="PF04177">
    <property type="entry name" value="TAP42"/>
    <property type="match status" value="1"/>
</dbReference>
<dbReference type="InterPro" id="IPR038511">
    <property type="entry name" value="TAP42/TAP46-like_sf"/>
</dbReference>
<dbReference type="PANTHER" id="PTHR10933:SF9">
    <property type="entry name" value="IMMUNOGLOBULIN-BINDING PROTEIN 1"/>
    <property type="match status" value="1"/>
</dbReference>
<protein>
    <submittedName>
        <fullName evidence="2">TAP42-like protein</fullName>
    </submittedName>
</protein>
<sequence>MSDIPLSTLYHRGLTAAAKAVNLPTIQDETQELLQAALSDLRLVQSRVASLSLFSQNELLSDIPSRDLVYLLLPFILAEIHGRVRTTDTEERMDQVMRAQSSLRIFLTTLDKLEVVPESEKTLYAQKTSTMNDPAKRRELKIKQYQKEKEIRSRIQAVRKRRYQGRIPNEPTSDFELIASLLPDPSKAASASEDDPDTEDVLRQATLLLLRLTYAEAHAQSESLDQELQLLRSAPPPRPVELASDYSRRRKEPQSDDMWRLDAPIPSGGPDGKGPLLDSSGKPLRPFTILPASSDRARLQAEVFRPDHRLPTMSVDEYLEVERQRGYIITGGGPQSEAAPTSSEQLALDAEMEGTVFAEQKAEEKRQKDEAWARYTDTHPRGAGNTMNRG</sequence>
<organism evidence="2 3">
    <name type="scientific">Sparassis crispa</name>
    <dbReference type="NCBI Taxonomy" id="139825"/>
    <lineage>
        <taxon>Eukaryota</taxon>
        <taxon>Fungi</taxon>
        <taxon>Dikarya</taxon>
        <taxon>Basidiomycota</taxon>
        <taxon>Agaricomycotina</taxon>
        <taxon>Agaricomycetes</taxon>
        <taxon>Polyporales</taxon>
        <taxon>Sparassidaceae</taxon>
        <taxon>Sparassis</taxon>
    </lineage>
</organism>
<dbReference type="GO" id="GO:0051721">
    <property type="term" value="F:protein phosphatase 2A binding"/>
    <property type="evidence" value="ECO:0007669"/>
    <property type="project" value="TreeGrafter"/>
</dbReference>
<accession>A0A401GIB3</accession>
<dbReference type="STRING" id="139825.A0A401GIB3"/>
<feature type="region of interest" description="Disordered" evidence="1">
    <location>
        <begin position="361"/>
        <end position="390"/>
    </location>
</feature>
<dbReference type="RefSeq" id="XP_027612811.1">
    <property type="nucleotide sequence ID" value="XM_027757010.1"/>
</dbReference>
<dbReference type="PANTHER" id="PTHR10933">
    <property type="entry name" value="IMMUNOGLOBULIN-BINDING PROTEIN 1"/>
    <property type="match status" value="1"/>
</dbReference>
<dbReference type="OrthoDB" id="10261753at2759"/>
<gene>
    <name evidence="2" type="ORF">SCP_0402720</name>
</gene>
<feature type="compositionally biased region" description="Basic and acidic residues" evidence="1">
    <location>
        <begin position="361"/>
        <end position="380"/>
    </location>
</feature>